<dbReference type="Pfam" id="PF02518">
    <property type="entry name" value="HATPase_c"/>
    <property type="match status" value="1"/>
</dbReference>
<evidence type="ECO:0000256" key="6">
    <source>
        <dbReference type="ARBA" id="ARBA00023012"/>
    </source>
</evidence>
<dbReference type="SUPFAM" id="SSF47384">
    <property type="entry name" value="Homodimeric domain of signal transducing histidine kinase"/>
    <property type="match status" value="1"/>
</dbReference>
<evidence type="ECO:0000259" key="8">
    <source>
        <dbReference type="PROSITE" id="PS50109"/>
    </source>
</evidence>
<dbReference type="Pfam" id="PF00512">
    <property type="entry name" value="HisKA"/>
    <property type="match status" value="1"/>
</dbReference>
<evidence type="ECO:0000256" key="2">
    <source>
        <dbReference type="ARBA" id="ARBA00004236"/>
    </source>
</evidence>
<keyword evidence="4" id="KW-0597">Phosphoprotein</keyword>
<dbReference type="InterPro" id="IPR003594">
    <property type="entry name" value="HATPase_dom"/>
</dbReference>
<dbReference type="SUPFAM" id="SSF55874">
    <property type="entry name" value="ATPase domain of HSP90 chaperone/DNA topoisomerase II/histidine kinase"/>
    <property type="match status" value="1"/>
</dbReference>
<evidence type="ECO:0000256" key="3">
    <source>
        <dbReference type="ARBA" id="ARBA00012438"/>
    </source>
</evidence>
<evidence type="ECO:0000313" key="10">
    <source>
        <dbReference type="Proteomes" id="UP000199623"/>
    </source>
</evidence>
<dbReference type="InterPro" id="IPR036097">
    <property type="entry name" value="HisK_dim/P_sf"/>
</dbReference>
<dbReference type="InterPro" id="IPR036890">
    <property type="entry name" value="HATPase_C_sf"/>
</dbReference>
<feature type="transmembrane region" description="Helical" evidence="7">
    <location>
        <begin position="16"/>
        <end position="39"/>
    </location>
</feature>
<feature type="transmembrane region" description="Helical" evidence="7">
    <location>
        <begin position="143"/>
        <end position="165"/>
    </location>
</feature>
<gene>
    <name evidence="9" type="ORF">SAMN05216553_110139</name>
</gene>
<keyword evidence="7" id="KW-0472">Membrane</keyword>
<dbReference type="Gene3D" id="1.10.287.130">
    <property type="match status" value="1"/>
</dbReference>
<dbReference type="CDD" id="cd00082">
    <property type="entry name" value="HisKA"/>
    <property type="match status" value="1"/>
</dbReference>
<evidence type="ECO:0000256" key="1">
    <source>
        <dbReference type="ARBA" id="ARBA00000085"/>
    </source>
</evidence>
<dbReference type="SMART" id="SM00387">
    <property type="entry name" value="HATPase_c"/>
    <property type="match status" value="1"/>
</dbReference>
<protein>
    <recommendedName>
        <fullName evidence="3">histidine kinase</fullName>
        <ecNumber evidence="3">2.7.13.3</ecNumber>
    </recommendedName>
</protein>
<dbReference type="STRING" id="200378.SAMN05216553_110139"/>
<evidence type="ECO:0000313" key="9">
    <source>
        <dbReference type="EMBL" id="SDG66612.1"/>
    </source>
</evidence>
<dbReference type="SMART" id="SM00388">
    <property type="entry name" value="HisKA"/>
    <property type="match status" value="1"/>
</dbReference>
<dbReference type="InterPro" id="IPR005467">
    <property type="entry name" value="His_kinase_dom"/>
</dbReference>
<feature type="domain" description="Histidine kinase" evidence="8">
    <location>
        <begin position="186"/>
        <end position="393"/>
    </location>
</feature>
<dbReference type="PRINTS" id="PR00344">
    <property type="entry name" value="BCTRLSENSOR"/>
</dbReference>
<dbReference type="PANTHER" id="PTHR43547">
    <property type="entry name" value="TWO-COMPONENT HISTIDINE KINASE"/>
    <property type="match status" value="1"/>
</dbReference>
<dbReference type="GO" id="GO:0000155">
    <property type="term" value="F:phosphorelay sensor kinase activity"/>
    <property type="evidence" value="ECO:0007669"/>
    <property type="project" value="InterPro"/>
</dbReference>
<dbReference type="InterPro" id="IPR003661">
    <property type="entry name" value="HisK_dim/P_dom"/>
</dbReference>
<comment type="catalytic activity">
    <reaction evidence="1">
        <text>ATP + protein L-histidine = ADP + protein N-phospho-L-histidine.</text>
        <dbReference type="EC" id="2.7.13.3"/>
    </reaction>
</comment>
<dbReference type="EMBL" id="FNCC01000010">
    <property type="protein sequence ID" value="SDG66612.1"/>
    <property type="molecule type" value="Genomic_DNA"/>
</dbReference>
<dbReference type="Gene3D" id="3.30.565.10">
    <property type="entry name" value="Histidine kinase-like ATPase, C-terminal domain"/>
    <property type="match status" value="1"/>
</dbReference>
<sequence length="419" mass="44288">MRAKADGEVRRARLRVSVLVAAALTLMIAFVGGIAYVVMAHAQNTQVARELRYNVRYGVPDVAPRCAWVFTLKDGVLDEGVLAVPDGFPLRADLDQVQATGGEVERTVHANGTQYEVLTAVVAGTTVQAVFDTRYMLADRRHLLLALGTALVAGLAAAAVIGLSVSRRAIGPLAEALARQRRFLTDASHELRTPIARAHLRAQLLAAAVPDAQRDNLDALARSIRGLADVVDDLLQSSQLDQRADQRPVDLADVAEAAVVGETERAAHQRIVLSLDHPGHPLVVNGVETALRRAVDELLANAVRHTPEDGRISVAVRAAGGHAELVVTDTGEGFEPGEAARLFERSHHGGGEGRFGLGLALVREIVTGHGGTVTAAGRPGLGARFTLRVPLAPIAVPAQATGEAPVRLAAPDRVPTAWT</sequence>
<keyword evidence="5 9" id="KW-0808">Transferase</keyword>
<accession>A0A1G7W3M7</accession>
<proteinExistence type="predicted"/>
<keyword evidence="7" id="KW-1133">Transmembrane helix</keyword>
<keyword evidence="5 9" id="KW-0418">Kinase</keyword>
<keyword evidence="10" id="KW-1185">Reference proteome</keyword>
<dbReference type="PANTHER" id="PTHR43547:SF2">
    <property type="entry name" value="HYBRID SIGNAL TRANSDUCTION HISTIDINE KINASE C"/>
    <property type="match status" value="1"/>
</dbReference>
<keyword evidence="6" id="KW-0902">Two-component regulatory system</keyword>
<comment type="subcellular location">
    <subcellularLocation>
        <location evidence="2">Cell membrane</location>
    </subcellularLocation>
</comment>
<organism evidence="9 10">
    <name type="scientific">Lentzea fradiae</name>
    <dbReference type="NCBI Taxonomy" id="200378"/>
    <lineage>
        <taxon>Bacteria</taxon>
        <taxon>Bacillati</taxon>
        <taxon>Actinomycetota</taxon>
        <taxon>Actinomycetes</taxon>
        <taxon>Pseudonocardiales</taxon>
        <taxon>Pseudonocardiaceae</taxon>
        <taxon>Lentzea</taxon>
    </lineage>
</organism>
<dbReference type="RefSeq" id="WP_218133869.1">
    <property type="nucleotide sequence ID" value="NZ_FNCC01000010.1"/>
</dbReference>
<evidence type="ECO:0000256" key="4">
    <source>
        <dbReference type="ARBA" id="ARBA00022553"/>
    </source>
</evidence>
<dbReference type="CDD" id="cd00075">
    <property type="entry name" value="HATPase"/>
    <property type="match status" value="1"/>
</dbReference>
<name>A0A1G7W3M7_9PSEU</name>
<dbReference type="Proteomes" id="UP000199623">
    <property type="component" value="Unassembled WGS sequence"/>
</dbReference>
<reference evidence="10" key="1">
    <citation type="submission" date="2016-10" db="EMBL/GenBank/DDBJ databases">
        <authorList>
            <person name="Varghese N."/>
            <person name="Submissions S."/>
        </authorList>
    </citation>
    <scope>NUCLEOTIDE SEQUENCE [LARGE SCALE GENOMIC DNA]</scope>
    <source>
        <strain evidence="10">CGMCC 4.3506</strain>
    </source>
</reference>
<dbReference type="GO" id="GO:0005886">
    <property type="term" value="C:plasma membrane"/>
    <property type="evidence" value="ECO:0007669"/>
    <property type="project" value="UniProtKB-SubCell"/>
</dbReference>
<evidence type="ECO:0000256" key="7">
    <source>
        <dbReference type="SAM" id="Phobius"/>
    </source>
</evidence>
<evidence type="ECO:0000256" key="5">
    <source>
        <dbReference type="ARBA" id="ARBA00022777"/>
    </source>
</evidence>
<dbReference type="AlphaFoldDB" id="A0A1G7W3M7"/>
<keyword evidence="7" id="KW-0812">Transmembrane</keyword>
<dbReference type="InterPro" id="IPR004358">
    <property type="entry name" value="Sig_transdc_His_kin-like_C"/>
</dbReference>
<dbReference type="EC" id="2.7.13.3" evidence="3"/>
<dbReference type="PROSITE" id="PS50109">
    <property type="entry name" value="HIS_KIN"/>
    <property type="match status" value="1"/>
</dbReference>